<reference evidence="2 3" key="1">
    <citation type="journal article" date="2018" name="Front. Plant Sci.">
        <title>Red Clover (Trifolium pratense) and Zigzag Clover (T. medium) - A Picture of Genomic Similarities and Differences.</title>
        <authorList>
            <person name="Dluhosova J."/>
            <person name="Istvanek J."/>
            <person name="Nedelnik J."/>
            <person name="Repkova J."/>
        </authorList>
    </citation>
    <scope>NUCLEOTIDE SEQUENCE [LARGE SCALE GENOMIC DNA]</scope>
    <source>
        <strain evidence="3">cv. 10/8</strain>
        <tissue evidence="2">Leaf</tissue>
    </source>
</reference>
<evidence type="ECO:0000313" key="2">
    <source>
        <dbReference type="EMBL" id="MCI46039.1"/>
    </source>
</evidence>
<feature type="region of interest" description="Disordered" evidence="1">
    <location>
        <begin position="35"/>
        <end position="58"/>
    </location>
</feature>
<organism evidence="2 3">
    <name type="scientific">Trifolium medium</name>
    <dbReference type="NCBI Taxonomy" id="97028"/>
    <lineage>
        <taxon>Eukaryota</taxon>
        <taxon>Viridiplantae</taxon>
        <taxon>Streptophyta</taxon>
        <taxon>Embryophyta</taxon>
        <taxon>Tracheophyta</taxon>
        <taxon>Spermatophyta</taxon>
        <taxon>Magnoliopsida</taxon>
        <taxon>eudicotyledons</taxon>
        <taxon>Gunneridae</taxon>
        <taxon>Pentapetalae</taxon>
        <taxon>rosids</taxon>
        <taxon>fabids</taxon>
        <taxon>Fabales</taxon>
        <taxon>Fabaceae</taxon>
        <taxon>Papilionoideae</taxon>
        <taxon>50 kb inversion clade</taxon>
        <taxon>NPAAA clade</taxon>
        <taxon>Hologalegina</taxon>
        <taxon>IRL clade</taxon>
        <taxon>Trifolieae</taxon>
        <taxon>Trifolium</taxon>
    </lineage>
</organism>
<dbReference type="AlphaFoldDB" id="A0A392SBJ8"/>
<feature type="non-terminal residue" evidence="2">
    <location>
        <position position="58"/>
    </location>
</feature>
<proteinExistence type="predicted"/>
<dbReference type="EMBL" id="LXQA010351971">
    <property type="protein sequence ID" value="MCI46039.1"/>
    <property type="molecule type" value="Genomic_DNA"/>
</dbReference>
<comment type="caution">
    <text evidence="2">The sequence shown here is derived from an EMBL/GenBank/DDBJ whole genome shotgun (WGS) entry which is preliminary data.</text>
</comment>
<sequence>MKKGIMPMSVGFKRLPVSIVRSWAIMLEIAKPQGPNRRQLQHKEVDPPPKDVSNVWAL</sequence>
<evidence type="ECO:0000256" key="1">
    <source>
        <dbReference type="SAM" id="MobiDB-lite"/>
    </source>
</evidence>
<accession>A0A392SBJ8</accession>
<keyword evidence="3" id="KW-1185">Reference proteome</keyword>
<protein>
    <submittedName>
        <fullName evidence="2">Uncharacterized protein</fullName>
    </submittedName>
</protein>
<dbReference type="Proteomes" id="UP000265520">
    <property type="component" value="Unassembled WGS sequence"/>
</dbReference>
<name>A0A392SBJ8_9FABA</name>
<evidence type="ECO:0000313" key="3">
    <source>
        <dbReference type="Proteomes" id="UP000265520"/>
    </source>
</evidence>